<dbReference type="PANTHER" id="PTHR21678:SF0">
    <property type="entry name" value="C3H1-TYPE DOMAIN-CONTAINING PROTEIN"/>
    <property type="match status" value="1"/>
</dbReference>
<dbReference type="InterPro" id="IPR039884">
    <property type="entry name" value="R3HC1/R3HCL"/>
</dbReference>
<dbReference type="AlphaFoldDB" id="A0A165DXU0"/>
<dbReference type="InParanoid" id="A0A165DXU0"/>
<feature type="compositionally biased region" description="Polar residues" evidence="1">
    <location>
        <begin position="120"/>
        <end position="134"/>
    </location>
</feature>
<feature type="compositionally biased region" description="Polar residues" evidence="1">
    <location>
        <begin position="208"/>
        <end position="219"/>
    </location>
</feature>
<dbReference type="OrthoDB" id="5418203at2759"/>
<reference evidence="2 3" key="1">
    <citation type="journal article" date="2016" name="Mol. Biol. Evol.">
        <title>Comparative Genomics of Early-Diverging Mushroom-Forming Fungi Provides Insights into the Origins of Lignocellulose Decay Capabilities.</title>
        <authorList>
            <person name="Nagy L.G."/>
            <person name="Riley R."/>
            <person name="Tritt A."/>
            <person name="Adam C."/>
            <person name="Daum C."/>
            <person name="Floudas D."/>
            <person name="Sun H."/>
            <person name="Yadav J.S."/>
            <person name="Pangilinan J."/>
            <person name="Larsson K.H."/>
            <person name="Matsuura K."/>
            <person name="Barry K."/>
            <person name="Labutti K."/>
            <person name="Kuo R."/>
            <person name="Ohm R.A."/>
            <person name="Bhattacharya S.S."/>
            <person name="Shirouzu T."/>
            <person name="Yoshinaga Y."/>
            <person name="Martin F.M."/>
            <person name="Grigoriev I.V."/>
            <person name="Hibbett D.S."/>
        </authorList>
    </citation>
    <scope>NUCLEOTIDE SEQUENCE [LARGE SCALE GENOMIC DNA]</scope>
    <source>
        <strain evidence="2 3">HHB12733</strain>
    </source>
</reference>
<dbReference type="Pfam" id="PF10309">
    <property type="entry name" value="NCBP3"/>
    <property type="match status" value="1"/>
</dbReference>
<keyword evidence="3" id="KW-1185">Reference proteome</keyword>
<evidence type="ECO:0000313" key="3">
    <source>
        <dbReference type="Proteomes" id="UP000076842"/>
    </source>
</evidence>
<dbReference type="GO" id="GO:0003729">
    <property type="term" value="F:mRNA binding"/>
    <property type="evidence" value="ECO:0007669"/>
    <property type="project" value="InterPro"/>
</dbReference>
<protein>
    <submittedName>
        <fullName evidence="2">Uncharacterized protein</fullName>
    </submittedName>
</protein>
<evidence type="ECO:0000313" key="2">
    <source>
        <dbReference type="EMBL" id="KZT53761.1"/>
    </source>
</evidence>
<dbReference type="InterPro" id="IPR019416">
    <property type="entry name" value="NCBP3"/>
</dbReference>
<gene>
    <name evidence="2" type="ORF">CALCODRAFT_439661</name>
</gene>
<dbReference type="EMBL" id="KV424029">
    <property type="protein sequence ID" value="KZT53761.1"/>
    <property type="molecule type" value="Genomic_DNA"/>
</dbReference>
<name>A0A165DXU0_9BASI</name>
<dbReference type="Proteomes" id="UP000076842">
    <property type="component" value="Unassembled WGS sequence"/>
</dbReference>
<sequence>MSAPLPGLPLPQNLSASVTRILHLSGFPPELKTRDIHSAFQAWEAEKGGFKIKWIDDTSALVVFTDAIVAKRAYLQTLLTPPAVLVSPTSTLPLQIRPYDGPDAQQIITSVNARSAAPPSRQNSQTGAHQSRASFSVPAGGSGAGHIRAASMAAAIPSVGGHGMSGSMSLGQLAGSAASRWAPKGDGSTPPALPEIPYQAPLGALINGSTLATSPSTEEPPSAGGARIGDAGRRMVAGALGMRHPSLRRNSPPSTSASGSEITA</sequence>
<dbReference type="GO" id="GO:0000340">
    <property type="term" value="F:RNA 7-methylguanosine cap binding"/>
    <property type="evidence" value="ECO:0007669"/>
    <property type="project" value="InterPro"/>
</dbReference>
<dbReference type="PANTHER" id="PTHR21678">
    <property type="entry name" value="GROWTH INHIBITION AND DIFFERENTIATION RELATED PROTEIN 88"/>
    <property type="match status" value="1"/>
</dbReference>
<feature type="region of interest" description="Disordered" evidence="1">
    <location>
        <begin position="112"/>
        <end position="140"/>
    </location>
</feature>
<feature type="compositionally biased region" description="Polar residues" evidence="1">
    <location>
        <begin position="248"/>
        <end position="264"/>
    </location>
</feature>
<proteinExistence type="predicted"/>
<dbReference type="InterPro" id="IPR012677">
    <property type="entry name" value="Nucleotide-bd_a/b_plait_sf"/>
</dbReference>
<evidence type="ECO:0000256" key="1">
    <source>
        <dbReference type="SAM" id="MobiDB-lite"/>
    </source>
</evidence>
<organism evidence="2 3">
    <name type="scientific">Calocera cornea HHB12733</name>
    <dbReference type="NCBI Taxonomy" id="1353952"/>
    <lineage>
        <taxon>Eukaryota</taxon>
        <taxon>Fungi</taxon>
        <taxon>Dikarya</taxon>
        <taxon>Basidiomycota</taxon>
        <taxon>Agaricomycotina</taxon>
        <taxon>Dacrymycetes</taxon>
        <taxon>Dacrymycetales</taxon>
        <taxon>Dacrymycetaceae</taxon>
        <taxon>Calocera</taxon>
    </lineage>
</organism>
<feature type="region of interest" description="Disordered" evidence="1">
    <location>
        <begin position="208"/>
        <end position="264"/>
    </location>
</feature>
<accession>A0A165DXU0</accession>
<dbReference type="Gene3D" id="3.30.70.330">
    <property type="match status" value="1"/>
</dbReference>